<keyword evidence="1" id="KW-1133">Transmembrane helix</keyword>
<name>A0A6B3X5I5_CLOBO</name>
<evidence type="ECO:0000313" key="3">
    <source>
        <dbReference type="EMBL" id="NFG16212.1"/>
    </source>
</evidence>
<dbReference type="AlphaFoldDB" id="A0A6B3X5I5"/>
<dbReference type="Proteomes" id="UP000472521">
    <property type="component" value="Unassembled WGS sequence"/>
</dbReference>
<dbReference type="EMBL" id="SWOY01000001">
    <property type="protein sequence ID" value="NFG16212.1"/>
    <property type="molecule type" value="Genomic_DNA"/>
</dbReference>
<organism evidence="2 5">
    <name type="scientific">Clostridium botulinum</name>
    <dbReference type="NCBI Taxonomy" id="1491"/>
    <lineage>
        <taxon>Bacteria</taxon>
        <taxon>Bacillati</taxon>
        <taxon>Bacillota</taxon>
        <taxon>Clostridia</taxon>
        <taxon>Eubacteriales</taxon>
        <taxon>Clostridiaceae</taxon>
        <taxon>Clostridium</taxon>
    </lineage>
</organism>
<sequence length="55" mass="5842">MRLLKGIKHILLGIAIILIGASFIISTDSSMGGYGEVILLIIGLAQCIRGVKMDD</sequence>
<dbReference type="EMBL" id="SWRJ01000003">
    <property type="protein sequence ID" value="NFI22140.1"/>
    <property type="molecule type" value="Genomic_DNA"/>
</dbReference>
<feature type="transmembrane region" description="Helical" evidence="1">
    <location>
        <begin position="31"/>
        <end position="51"/>
    </location>
</feature>
<dbReference type="EMBL" id="SWND01000004">
    <property type="protein sequence ID" value="NFF01849.1"/>
    <property type="molecule type" value="Genomic_DNA"/>
</dbReference>
<protein>
    <submittedName>
        <fullName evidence="2">Uncharacterized protein</fullName>
    </submittedName>
</protein>
<evidence type="ECO:0000313" key="5">
    <source>
        <dbReference type="Proteomes" id="UP000472521"/>
    </source>
</evidence>
<comment type="caution">
    <text evidence="2">The sequence shown here is derived from an EMBL/GenBank/DDBJ whole genome shotgun (WGS) entry which is preliminary data.</text>
</comment>
<evidence type="ECO:0000313" key="2">
    <source>
        <dbReference type="EMBL" id="NFF01849.1"/>
    </source>
</evidence>
<evidence type="ECO:0000256" key="1">
    <source>
        <dbReference type="SAM" id="Phobius"/>
    </source>
</evidence>
<evidence type="ECO:0000313" key="6">
    <source>
        <dbReference type="Proteomes" id="UP000478995"/>
    </source>
</evidence>
<evidence type="ECO:0000313" key="7">
    <source>
        <dbReference type="Proteomes" id="UP000482543"/>
    </source>
</evidence>
<accession>A0A6B3X5I5</accession>
<feature type="transmembrane region" description="Helical" evidence="1">
    <location>
        <begin position="7"/>
        <end position="25"/>
    </location>
</feature>
<proteinExistence type="predicted"/>
<evidence type="ECO:0000313" key="4">
    <source>
        <dbReference type="EMBL" id="NFI22140.1"/>
    </source>
</evidence>
<keyword evidence="1" id="KW-0472">Membrane</keyword>
<dbReference type="Proteomes" id="UP000482543">
    <property type="component" value="Unassembled WGS sequence"/>
</dbReference>
<dbReference type="Proteomes" id="UP000478995">
    <property type="component" value="Unassembled WGS sequence"/>
</dbReference>
<keyword evidence="1" id="KW-0812">Transmembrane</keyword>
<reference evidence="5 6" key="1">
    <citation type="submission" date="2019-04" db="EMBL/GenBank/DDBJ databases">
        <title>Genome sequencing of Clostridium botulinum Groups I-IV and Clostridium butyricum.</title>
        <authorList>
            <person name="Brunt J."/>
            <person name="Van Vliet A.H.M."/>
            <person name="Stringer S.C."/>
            <person name="Carter A.T."/>
            <person name="Peck M.W."/>
        </authorList>
    </citation>
    <scope>NUCLEOTIDE SEQUENCE [LARGE SCALE GENOMIC DNA]</scope>
    <source>
        <strain evidence="4 7">IFR 15/034</strain>
        <strain evidence="3 6">IFR 18/037</strain>
        <strain evidence="2 5">IFR 18/054</strain>
    </source>
</reference>
<gene>
    <name evidence="3" type="ORF">FC794_05270</name>
    <name evidence="4" type="ORF">FC964_12280</name>
    <name evidence="2" type="ORF">FCV25_08680</name>
</gene>